<reference evidence="11" key="1">
    <citation type="submission" date="2023-07" db="EMBL/GenBank/DDBJ databases">
        <authorList>
            <consortium name="AG Swart"/>
            <person name="Singh M."/>
            <person name="Singh A."/>
            <person name="Seah K."/>
            <person name="Emmerich C."/>
        </authorList>
    </citation>
    <scope>NUCLEOTIDE SEQUENCE</scope>
    <source>
        <strain evidence="11">DP1</strain>
    </source>
</reference>
<dbReference type="InterPro" id="IPR032974">
    <property type="entry name" value="Polypren_kinase"/>
</dbReference>
<organism evidence="11 12">
    <name type="scientific">Euplotes crassus</name>
    <dbReference type="NCBI Taxonomy" id="5936"/>
    <lineage>
        <taxon>Eukaryota</taxon>
        <taxon>Sar</taxon>
        <taxon>Alveolata</taxon>
        <taxon>Ciliophora</taxon>
        <taxon>Intramacronucleata</taxon>
        <taxon>Spirotrichea</taxon>
        <taxon>Hypotrichia</taxon>
        <taxon>Euplotida</taxon>
        <taxon>Euplotidae</taxon>
        <taxon>Moneuplotes</taxon>
    </lineage>
</organism>
<dbReference type="PANTHER" id="PTHR13205:SF15">
    <property type="entry name" value="DOLICHOL KINASE"/>
    <property type="match status" value="1"/>
</dbReference>
<dbReference type="GO" id="GO:0004168">
    <property type="term" value="F:dolichol kinase activity"/>
    <property type="evidence" value="ECO:0007669"/>
    <property type="project" value="UniProtKB-EC"/>
</dbReference>
<gene>
    <name evidence="11" type="ORF">ECRASSUSDP1_LOCUS5048</name>
</gene>
<protein>
    <recommendedName>
        <fullName evidence="3">dolichol kinase</fullName>
        <ecNumber evidence="3">2.7.1.108</ecNumber>
    </recommendedName>
</protein>
<evidence type="ECO:0000313" key="11">
    <source>
        <dbReference type="EMBL" id="CAI2363711.1"/>
    </source>
</evidence>
<sequence>MADFIEHFRQYKLEIQQRQPSFEMIQNICSREESSKDIDKPQEAENIPLEFNSMNPSPQIDQDSIEYGVKECIIPILLVLAMATYTENYEFLFGSIVAFAFIYSKFYESIPNLFRNFTLVFICGVVLYLSNGEYYQLAAMMVLVYAPFHTLLKEYSGSFNLVDIFSLLVFNCIFLIFWAENFWKFWQIGIQNKDLDEYEPFDGDQLNSLGDIPEVLLYFSPYVILNFSGVLFGISLCISSRKTEKYFKAYCLCFVIVSTMILFCVMVAVSLLSSSEFNILTFLMSELSRILTSGVFWYMFFCLPLCLIGIAKYTGDDVFMTRKLFHFTALALFLPAVIANQKIMVFGSNLAIVLFIIIEFSKKYSSGTCLAKIHEYEETYLDDREKNRDGLVLSHLFLLLGCSIGTISSYILLDGDDFDFNAVLYSLSGLIFVGIGDSMAALGGRSFGMTKWPGRHKSREGSIFCICAYMFTYVLALIFVQALSSTKNQHFPGYLYIGIEIFISGVIATIVEALTYQFDNFLCPQICFSFIVLIDHCFQEFILDL</sequence>
<evidence type="ECO:0000256" key="4">
    <source>
        <dbReference type="ARBA" id="ARBA00022679"/>
    </source>
</evidence>
<keyword evidence="7" id="KW-0256">Endoplasmic reticulum</keyword>
<name>A0AAD1U7V7_EUPCR</name>
<proteinExistence type="inferred from homology"/>
<feature type="transmembrane region" description="Helical" evidence="10">
    <location>
        <begin position="159"/>
        <end position="179"/>
    </location>
</feature>
<evidence type="ECO:0000256" key="9">
    <source>
        <dbReference type="ARBA" id="ARBA00023136"/>
    </source>
</evidence>
<feature type="transmembrane region" description="Helical" evidence="10">
    <location>
        <begin position="290"/>
        <end position="311"/>
    </location>
</feature>
<evidence type="ECO:0000256" key="3">
    <source>
        <dbReference type="ARBA" id="ARBA00012132"/>
    </source>
</evidence>
<dbReference type="AlphaFoldDB" id="A0AAD1U7V7"/>
<dbReference type="EC" id="2.7.1.108" evidence="3"/>
<feature type="transmembrane region" description="Helical" evidence="10">
    <location>
        <begin position="345"/>
        <end position="361"/>
    </location>
</feature>
<keyword evidence="8 10" id="KW-1133">Transmembrane helix</keyword>
<comment type="subcellular location">
    <subcellularLocation>
        <location evidence="1">Endoplasmic reticulum membrane</location>
        <topology evidence="1">Multi-pass membrane protein</topology>
    </subcellularLocation>
</comment>
<evidence type="ECO:0000256" key="10">
    <source>
        <dbReference type="SAM" id="Phobius"/>
    </source>
</evidence>
<comment type="similarity">
    <text evidence="2">Belongs to the polyprenol kinase family.</text>
</comment>
<evidence type="ECO:0000256" key="1">
    <source>
        <dbReference type="ARBA" id="ARBA00004477"/>
    </source>
</evidence>
<dbReference type="GO" id="GO:0005789">
    <property type="term" value="C:endoplasmic reticulum membrane"/>
    <property type="evidence" value="ECO:0007669"/>
    <property type="project" value="UniProtKB-SubCell"/>
</dbReference>
<evidence type="ECO:0000256" key="6">
    <source>
        <dbReference type="ARBA" id="ARBA00022777"/>
    </source>
</evidence>
<keyword evidence="12" id="KW-1185">Reference proteome</keyword>
<feature type="transmembrane region" description="Helical" evidence="10">
    <location>
        <begin position="215"/>
        <end position="238"/>
    </location>
</feature>
<feature type="transmembrane region" description="Helical" evidence="10">
    <location>
        <begin position="323"/>
        <end position="339"/>
    </location>
</feature>
<accession>A0AAD1U7V7</accession>
<feature type="transmembrane region" description="Helical" evidence="10">
    <location>
        <begin position="250"/>
        <end position="270"/>
    </location>
</feature>
<evidence type="ECO:0000256" key="5">
    <source>
        <dbReference type="ARBA" id="ARBA00022692"/>
    </source>
</evidence>
<feature type="transmembrane region" description="Helical" evidence="10">
    <location>
        <begin position="113"/>
        <end position="129"/>
    </location>
</feature>
<feature type="transmembrane region" description="Helical" evidence="10">
    <location>
        <begin position="423"/>
        <end position="442"/>
    </location>
</feature>
<keyword evidence="5 10" id="KW-0812">Transmembrane</keyword>
<evidence type="ECO:0000256" key="2">
    <source>
        <dbReference type="ARBA" id="ARBA00010794"/>
    </source>
</evidence>
<dbReference type="Proteomes" id="UP001295684">
    <property type="component" value="Unassembled WGS sequence"/>
</dbReference>
<keyword evidence="6" id="KW-0418">Kinase</keyword>
<dbReference type="PANTHER" id="PTHR13205">
    <property type="entry name" value="TRANSMEMBRANE PROTEIN 15-RELATED"/>
    <property type="match status" value="1"/>
</dbReference>
<keyword evidence="9 10" id="KW-0472">Membrane</keyword>
<feature type="transmembrane region" description="Helical" evidence="10">
    <location>
        <begin position="463"/>
        <end position="482"/>
    </location>
</feature>
<dbReference type="GO" id="GO:0043048">
    <property type="term" value="P:dolichyl monophosphate biosynthetic process"/>
    <property type="evidence" value="ECO:0007669"/>
    <property type="project" value="TreeGrafter"/>
</dbReference>
<evidence type="ECO:0000256" key="7">
    <source>
        <dbReference type="ARBA" id="ARBA00022824"/>
    </source>
</evidence>
<dbReference type="EMBL" id="CAMPGE010004861">
    <property type="protein sequence ID" value="CAI2363711.1"/>
    <property type="molecule type" value="Genomic_DNA"/>
</dbReference>
<keyword evidence="4" id="KW-0808">Transferase</keyword>
<feature type="transmembrane region" description="Helical" evidence="10">
    <location>
        <begin position="494"/>
        <end position="514"/>
    </location>
</feature>
<feature type="transmembrane region" description="Helical" evidence="10">
    <location>
        <begin position="391"/>
        <end position="411"/>
    </location>
</feature>
<evidence type="ECO:0000256" key="8">
    <source>
        <dbReference type="ARBA" id="ARBA00022989"/>
    </source>
</evidence>
<evidence type="ECO:0000313" key="12">
    <source>
        <dbReference type="Proteomes" id="UP001295684"/>
    </source>
</evidence>
<comment type="caution">
    <text evidence="11">The sequence shown here is derived from an EMBL/GenBank/DDBJ whole genome shotgun (WGS) entry which is preliminary data.</text>
</comment>